<evidence type="ECO:0000256" key="3">
    <source>
        <dbReference type="ARBA" id="ARBA00004922"/>
    </source>
</evidence>
<dbReference type="KEGG" id="clec:106665665"/>
<feature type="signal peptide" evidence="11">
    <location>
        <begin position="1"/>
        <end position="22"/>
    </location>
</feature>
<dbReference type="OrthoDB" id="310030at2759"/>
<evidence type="ECO:0000256" key="2">
    <source>
        <dbReference type="ARBA" id="ARBA00004115"/>
    </source>
</evidence>
<dbReference type="PANTHER" id="PTHR21049:SF0">
    <property type="entry name" value="DOLICHYL-DIPHOSPHOOLIGOSACCHARIDE--PROTEIN GLYCOSYLTRANSFERASE SUBUNIT 1"/>
    <property type="match status" value="1"/>
</dbReference>
<evidence type="ECO:0000256" key="8">
    <source>
        <dbReference type="ARBA" id="ARBA00022824"/>
    </source>
</evidence>
<evidence type="ECO:0000256" key="5">
    <source>
        <dbReference type="ARBA" id="ARBA00017611"/>
    </source>
</evidence>
<dbReference type="UniPathway" id="UPA00378"/>
<dbReference type="GO" id="GO:0018279">
    <property type="term" value="P:protein N-linked glycosylation via asparagine"/>
    <property type="evidence" value="ECO:0007669"/>
    <property type="project" value="TreeGrafter"/>
</dbReference>
<proteinExistence type="inferred from homology"/>
<keyword evidence="8 11" id="KW-0256">Endoplasmic reticulum</keyword>
<name>A0A8I6RLQ1_CIMLE</name>
<dbReference type="InterPro" id="IPR039491">
    <property type="entry name" value="REX1-B"/>
</dbReference>
<dbReference type="Proteomes" id="UP000494040">
    <property type="component" value="Unassembled WGS sequence"/>
</dbReference>
<sequence length="604" mass="68871">MFIHSYCAPLVVFMVAFSICSGQDVLIQDILVKNADRLIDVSSQLCKVAIKLQIENVGKSPVNKFIFSLDPVFKPKLAHISAQLTDTTKSPLKILSTKINGKPDGAFWRVDLKDQLRPEKTLNLEIEYVLTHTLTPYPTAITQKEKQLVRYSGNHYIHLPYYVEKQTTVVNLGSRNIESYSKLNPVSLLDSTITYGPYNKVKPFAFDALTVHYENNSPFLTVTKLERSIEVSHWGNIAVEEVVDMVHTGATLKGPFSRYDFQRETHSGLSSVKSFKTILPASATDAYYRDDIGNISTSHMRLLSDSVELDLRPRFPLFGGWKTHYVLGYNVPSYEYLFNSGDVYKLKMRVLDHVFDDMVVDELVTKIILPEGADELQLVTPYSMTRLPNTRHSTYLDTKGRLVITVTKKNLVENHIQSFELDYAFPRILMLLEPCLVTTALYLLFLLVIIYVRLDFSISKDEAGESRLRVSGILDKLLQHFDKRATTYSQLDDQFAKVKTSKDVTSYNNASKTINQEYKIETNHIMELMAKLKPDAPEVCEKISEIQKLDRNLKEIYNQKQALYVDKLIPGKVGRGAFIETETTINKKKDETVEKINALIKNLH</sequence>
<evidence type="ECO:0000256" key="11">
    <source>
        <dbReference type="RuleBase" id="RU361143"/>
    </source>
</evidence>
<keyword evidence="9 11" id="KW-1133">Transmembrane helix</keyword>
<feature type="transmembrane region" description="Helical" evidence="11">
    <location>
        <begin position="428"/>
        <end position="452"/>
    </location>
</feature>
<gene>
    <name evidence="12" type="primary">106665665</name>
</gene>
<evidence type="ECO:0000256" key="10">
    <source>
        <dbReference type="ARBA" id="ARBA00023136"/>
    </source>
</evidence>
<keyword evidence="10 11" id="KW-0472">Membrane</keyword>
<reference evidence="12" key="1">
    <citation type="submission" date="2022-01" db="UniProtKB">
        <authorList>
            <consortium name="EnsemblMetazoa"/>
        </authorList>
    </citation>
    <scope>IDENTIFICATION</scope>
</reference>
<comment type="subunit">
    <text evidence="11">Component of the oligosaccharyltransferase (OST) complex.</text>
</comment>
<evidence type="ECO:0000256" key="6">
    <source>
        <dbReference type="ARBA" id="ARBA00022692"/>
    </source>
</evidence>
<protein>
    <recommendedName>
        <fullName evidence="5 11">Dolichyl-diphosphooligosaccharide--protein glycosyltransferase subunit 1</fullName>
    </recommendedName>
</protein>
<evidence type="ECO:0000313" key="12">
    <source>
        <dbReference type="EnsemblMetazoa" id="XP_014247750.1"/>
    </source>
</evidence>
<keyword evidence="13" id="KW-1185">Reference proteome</keyword>
<dbReference type="GO" id="GO:0008250">
    <property type="term" value="C:oligosaccharyltransferase complex"/>
    <property type="evidence" value="ECO:0007669"/>
    <property type="project" value="UniProtKB-UniRule"/>
</dbReference>
<dbReference type="OMA" id="RYEYARE"/>
<evidence type="ECO:0000313" key="13">
    <source>
        <dbReference type="Proteomes" id="UP000494040"/>
    </source>
</evidence>
<dbReference type="Pfam" id="PF04597">
    <property type="entry name" value="Ribophorin_I"/>
    <property type="match status" value="1"/>
</dbReference>
<comment type="subcellular location">
    <subcellularLocation>
        <location evidence="2 11">Endoplasmic reticulum membrane</location>
        <topology evidence="2 11">Single-pass type I membrane protein</topology>
    </subcellularLocation>
</comment>
<comment type="function">
    <text evidence="1 11">Subunit of the oligosaccharyl transferase (OST) complex that catalyzes the initial transfer of a defined glycan (Glc(3)Man(9)GlcNAc(2) in eukaryotes) from the lipid carrier dolichol-pyrophosphate to an asparagine residue within an Asn-X-Ser/Thr consensus motif in nascent polypeptide chains, the first step in protein N-glycosylation. N-glycosylation occurs cotranslationally and the complex associates with the Sec61 complex at the channel-forming translocon complex that mediates protein translocation across the endoplasmic reticulum (ER). All subunits are required for a maximal enzyme activity.</text>
</comment>
<comment type="pathway">
    <text evidence="3 11">Protein modification; protein glycosylation.</text>
</comment>
<dbReference type="EnsemblMetazoa" id="XM_014392264.2">
    <property type="protein sequence ID" value="XP_014247750.1"/>
    <property type="gene ID" value="LOC106665665"/>
</dbReference>
<dbReference type="PANTHER" id="PTHR21049">
    <property type="entry name" value="RIBOPHORIN I"/>
    <property type="match status" value="1"/>
</dbReference>
<keyword evidence="6 11" id="KW-0812">Transmembrane</keyword>
<comment type="similarity">
    <text evidence="4 11">Belongs to the OST1 family.</text>
</comment>
<feature type="chain" id="PRO_5035337649" description="Dolichyl-diphosphooligosaccharide--protein glycosyltransferase subunit 1" evidence="11">
    <location>
        <begin position="23"/>
        <end position="604"/>
    </location>
</feature>
<dbReference type="AlphaFoldDB" id="A0A8I6RLQ1"/>
<evidence type="ECO:0000256" key="1">
    <source>
        <dbReference type="ARBA" id="ARBA00002791"/>
    </source>
</evidence>
<evidence type="ECO:0000256" key="9">
    <source>
        <dbReference type="ARBA" id="ARBA00022989"/>
    </source>
</evidence>
<evidence type="ECO:0000256" key="4">
    <source>
        <dbReference type="ARBA" id="ARBA00008905"/>
    </source>
</evidence>
<organism evidence="12 13">
    <name type="scientific">Cimex lectularius</name>
    <name type="common">Bed bug</name>
    <name type="synonym">Acanthia lectularia</name>
    <dbReference type="NCBI Taxonomy" id="79782"/>
    <lineage>
        <taxon>Eukaryota</taxon>
        <taxon>Metazoa</taxon>
        <taxon>Ecdysozoa</taxon>
        <taxon>Arthropoda</taxon>
        <taxon>Hexapoda</taxon>
        <taxon>Insecta</taxon>
        <taxon>Pterygota</taxon>
        <taxon>Neoptera</taxon>
        <taxon>Paraneoptera</taxon>
        <taxon>Hemiptera</taxon>
        <taxon>Heteroptera</taxon>
        <taxon>Panheteroptera</taxon>
        <taxon>Cimicomorpha</taxon>
        <taxon>Cimicidae</taxon>
        <taxon>Cimex</taxon>
    </lineage>
</organism>
<dbReference type="InterPro" id="IPR007676">
    <property type="entry name" value="Ribophorin_I"/>
</dbReference>
<keyword evidence="7 11" id="KW-0732">Signal</keyword>
<accession>A0A8I6RLQ1</accession>
<dbReference type="Pfam" id="PF14966">
    <property type="entry name" value="DNA_repr_REX1B"/>
    <property type="match status" value="1"/>
</dbReference>
<evidence type="ECO:0000256" key="7">
    <source>
        <dbReference type="ARBA" id="ARBA00022729"/>
    </source>
</evidence>